<sequence length="154" mass="16569">MLETGGHQRLNVRGQQPRRGRGSVGPKLAQDVFFGLVGIGLVLGVLVLTPGDDLVYLAEVRRAPLDRQQTSRNKDGLAGLGEGVELLVVLVEEEVGQDRDLGETLRKARGIGDPRKRVVTMRGIGPIKRAEAIDLVAVERPKPSGLLEILALLA</sequence>
<dbReference type="Proteomes" id="UP000006762">
    <property type="component" value="Unassembled WGS sequence"/>
</dbReference>
<feature type="region of interest" description="Disordered" evidence="1">
    <location>
        <begin position="1"/>
        <end position="24"/>
    </location>
</feature>
<evidence type="ECO:0000313" key="3">
    <source>
        <dbReference type="Proteomes" id="UP000006762"/>
    </source>
</evidence>
<dbReference type="EMBL" id="AMRK01000010">
    <property type="protein sequence ID" value="EKE69372.1"/>
    <property type="molecule type" value="Genomic_DNA"/>
</dbReference>
<gene>
    <name evidence="2" type="ORF">B30_16438</name>
</gene>
<evidence type="ECO:0000256" key="1">
    <source>
        <dbReference type="SAM" id="MobiDB-lite"/>
    </source>
</evidence>
<comment type="caution">
    <text evidence="2">The sequence shown here is derived from an EMBL/GenBank/DDBJ whole genome shotgun (WGS) entry which is preliminary data.</text>
</comment>
<accession>K2J3A9</accession>
<protein>
    <submittedName>
        <fullName evidence="2">Uncharacterized protein</fullName>
    </submittedName>
</protein>
<dbReference type="AlphaFoldDB" id="K2J3A9"/>
<organism evidence="2 3">
    <name type="scientific">Celeribacter baekdonensis B30</name>
    <dbReference type="NCBI Taxonomy" id="1208323"/>
    <lineage>
        <taxon>Bacteria</taxon>
        <taxon>Pseudomonadati</taxon>
        <taxon>Pseudomonadota</taxon>
        <taxon>Alphaproteobacteria</taxon>
        <taxon>Rhodobacterales</taxon>
        <taxon>Roseobacteraceae</taxon>
        <taxon>Celeribacter</taxon>
    </lineage>
</organism>
<proteinExistence type="predicted"/>
<evidence type="ECO:0000313" key="2">
    <source>
        <dbReference type="EMBL" id="EKE69372.1"/>
    </source>
</evidence>
<reference evidence="2 3" key="1">
    <citation type="submission" date="2012-09" db="EMBL/GenBank/DDBJ databases">
        <title>Celeribacter baekdonensis B30 Genome Sequencing.</title>
        <authorList>
            <person name="Wang W."/>
        </authorList>
    </citation>
    <scope>NUCLEOTIDE SEQUENCE [LARGE SCALE GENOMIC DNA]</scope>
    <source>
        <strain evidence="2 3">B30</strain>
    </source>
</reference>
<keyword evidence="3" id="KW-1185">Reference proteome</keyword>
<dbReference type="PATRIC" id="fig|1208323.3.peg.3404"/>
<name>K2J3A9_9RHOB</name>